<dbReference type="GO" id="GO:0005829">
    <property type="term" value="C:cytosol"/>
    <property type="evidence" value="ECO:0007669"/>
    <property type="project" value="TreeGrafter"/>
</dbReference>
<reference evidence="4 5" key="1">
    <citation type="submission" date="2012-09" db="EMBL/GenBank/DDBJ databases">
        <title>Genome Sequence of Bacillus sp. DW5-4.</title>
        <authorList>
            <person name="Lai Q."/>
            <person name="Liu Y."/>
            <person name="Shao Z."/>
        </authorList>
    </citation>
    <scope>NUCLEOTIDE SEQUENCE [LARGE SCALE GENOMIC DNA]</scope>
    <source>
        <strain evidence="4 5">DW5-4</strain>
    </source>
</reference>
<accession>A0A081LBS9</accession>
<evidence type="ECO:0000256" key="1">
    <source>
        <dbReference type="ARBA" id="ARBA00006252"/>
    </source>
</evidence>
<protein>
    <submittedName>
        <fullName evidence="4">NAD(P)H dehydrogenase</fullName>
    </submittedName>
</protein>
<dbReference type="PANTHER" id="PTHR10204:SF34">
    <property type="entry name" value="NAD(P)H DEHYDROGENASE [QUINONE] 1 ISOFORM 1"/>
    <property type="match status" value="1"/>
</dbReference>
<dbReference type="Pfam" id="PF02525">
    <property type="entry name" value="Flavodoxin_2"/>
    <property type="match status" value="1"/>
</dbReference>
<evidence type="ECO:0000256" key="2">
    <source>
        <dbReference type="ARBA" id="ARBA00023002"/>
    </source>
</evidence>
<dbReference type="InterPro" id="IPR051545">
    <property type="entry name" value="NAD(P)H_dehydrogenase_qn"/>
</dbReference>
<proteinExistence type="inferred from homology"/>
<dbReference type="Gene3D" id="3.40.50.360">
    <property type="match status" value="1"/>
</dbReference>
<keyword evidence="2" id="KW-0560">Oxidoreductase</keyword>
<dbReference type="Proteomes" id="UP000028091">
    <property type="component" value="Unassembled WGS sequence"/>
</dbReference>
<dbReference type="EMBL" id="JOTP01000008">
    <property type="protein sequence ID" value="KEP26705.1"/>
    <property type="molecule type" value="Genomic_DNA"/>
</dbReference>
<dbReference type="GO" id="GO:0003955">
    <property type="term" value="F:NAD(P)H dehydrogenase (quinone) activity"/>
    <property type="evidence" value="ECO:0007669"/>
    <property type="project" value="TreeGrafter"/>
</dbReference>
<comment type="similarity">
    <text evidence="1">Belongs to the NAD(P)H dehydrogenase (quinone) family.</text>
</comment>
<evidence type="ECO:0000259" key="3">
    <source>
        <dbReference type="Pfam" id="PF02525"/>
    </source>
</evidence>
<feature type="domain" description="Flavodoxin-like fold" evidence="3">
    <location>
        <begin position="1"/>
        <end position="177"/>
    </location>
</feature>
<keyword evidence="5" id="KW-1185">Reference proteome</keyword>
<evidence type="ECO:0000313" key="5">
    <source>
        <dbReference type="Proteomes" id="UP000028091"/>
    </source>
</evidence>
<dbReference type="InterPro" id="IPR029039">
    <property type="entry name" value="Flavoprotein-like_sf"/>
</dbReference>
<evidence type="ECO:0000313" key="4">
    <source>
        <dbReference type="EMBL" id="KEP26705.1"/>
    </source>
</evidence>
<sequence length="195" mass="22886">MNVLIIYTHPHHNSLNGAFLKEIVKGSEENPKVHEVRIIDLYQEEFDPVLIFNEEKKRRDMHKDPDIQVYQEKIKWADKIVFVYPIWWGRPPAMLLGFIDRMFAANFAYRQTGGLLPEGLLKGKSAVCVSTMQGPTNYPFFFLQNAHKILMKRALLQYVGIKPVKFFEFGMMESPKGKHDVKLNRIYNYFRKMSS</sequence>
<organism evidence="4 5">
    <name type="scientific">Bacillus zhangzhouensis</name>
    <dbReference type="NCBI Taxonomy" id="1178540"/>
    <lineage>
        <taxon>Bacteria</taxon>
        <taxon>Bacillati</taxon>
        <taxon>Bacillota</taxon>
        <taxon>Bacilli</taxon>
        <taxon>Bacillales</taxon>
        <taxon>Bacillaceae</taxon>
        <taxon>Bacillus</taxon>
    </lineage>
</organism>
<name>A0A081LBS9_9BACI</name>
<dbReference type="PANTHER" id="PTHR10204">
    <property type="entry name" value="NAD P H OXIDOREDUCTASE-RELATED"/>
    <property type="match status" value="1"/>
</dbReference>
<comment type="caution">
    <text evidence="4">The sequence shown here is derived from an EMBL/GenBank/DDBJ whole genome shotgun (WGS) entry which is preliminary data.</text>
</comment>
<dbReference type="SUPFAM" id="SSF52218">
    <property type="entry name" value="Flavoproteins"/>
    <property type="match status" value="1"/>
</dbReference>
<dbReference type="RefSeq" id="WP_034321040.1">
    <property type="nucleotide sequence ID" value="NZ_JOTP01000008.1"/>
</dbReference>
<dbReference type="OrthoDB" id="9798454at2"/>
<dbReference type="InterPro" id="IPR003680">
    <property type="entry name" value="Flavodoxin_fold"/>
</dbReference>
<gene>
    <name evidence="4" type="ORF">BA70_19180</name>
</gene>
<dbReference type="AlphaFoldDB" id="A0A081LBS9"/>
<dbReference type="eggNOG" id="COG2249">
    <property type="taxonomic scope" value="Bacteria"/>
</dbReference>